<gene>
    <name evidence="1" type="ORF">SAMN05421827_11834</name>
</gene>
<organism evidence="1 2">
    <name type="scientific">Pedobacter terrae</name>
    <dbReference type="NCBI Taxonomy" id="405671"/>
    <lineage>
        <taxon>Bacteria</taxon>
        <taxon>Pseudomonadati</taxon>
        <taxon>Bacteroidota</taxon>
        <taxon>Sphingobacteriia</taxon>
        <taxon>Sphingobacteriales</taxon>
        <taxon>Sphingobacteriaceae</taxon>
        <taxon>Pedobacter</taxon>
    </lineage>
</organism>
<evidence type="ECO:0000313" key="2">
    <source>
        <dbReference type="Proteomes" id="UP000199643"/>
    </source>
</evidence>
<keyword evidence="2" id="KW-1185">Reference proteome</keyword>
<name>A0A1G8A7V2_9SPHI</name>
<sequence length="30" mass="3457">MTVGNLPNKTYDDLHDSEAYNAKLFHPDYS</sequence>
<dbReference type="Proteomes" id="UP000199643">
    <property type="component" value="Unassembled WGS sequence"/>
</dbReference>
<dbReference type="AlphaFoldDB" id="A0A1G8A7V2"/>
<protein>
    <submittedName>
        <fullName evidence="1">Uncharacterized protein</fullName>
    </submittedName>
</protein>
<evidence type="ECO:0000313" key="1">
    <source>
        <dbReference type="EMBL" id="SDH17009.1"/>
    </source>
</evidence>
<dbReference type="STRING" id="405671.SAMN05421827_11834"/>
<accession>A0A1G8A7V2</accession>
<proteinExistence type="predicted"/>
<dbReference type="EMBL" id="FNCH01000018">
    <property type="protein sequence ID" value="SDH17009.1"/>
    <property type="molecule type" value="Genomic_DNA"/>
</dbReference>
<reference evidence="2" key="1">
    <citation type="submission" date="2016-10" db="EMBL/GenBank/DDBJ databases">
        <authorList>
            <person name="Varghese N."/>
            <person name="Submissions S."/>
        </authorList>
    </citation>
    <scope>NUCLEOTIDE SEQUENCE [LARGE SCALE GENOMIC DNA]</scope>
    <source>
        <strain evidence="2">DSM 17933</strain>
    </source>
</reference>